<dbReference type="EMBL" id="JACHJL010000020">
    <property type="protein sequence ID" value="MBB5938945.1"/>
    <property type="molecule type" value="Genomic_DNA"/>
</dbReference>
<comment type="caution">
    <text evidence="1">The sequence shown here is derived from an EMBL/GenBank/DDBJ whole genome shotgun (WGS) entry which is preliminary data.</text>
</comment>
<evidence type="ECO:0000313" key="1">
    <source>
        <dbReference type="EMBL" id="MBB5938945.1"/>
    </source>
</evidence>
<keyword evidence="2" id="KW-1185">Reference proteome</keyword>
<reference evidence="1 2" key="1">
    <citation type="submission" date="2020-08" db="EMBL/GenBank/DDBJ databases">
        <title>Genomic Encyclopedia of Type Strains, Phase III (KMG-III): the genomes of soil and plant-associated and newly described type strains.</title>
        <authorList>
            <person name="Whitman W."/>
        </authorList>
    </citation>
    <scope>NUCLEOTIDE SEQUENCE [LARGE SCALE GENOMIC DNA]</scope>
    <source>
        <strain evidence="1 2">CECT 8305</strain>
    </source>
</reference>
<accession>A0A7W9QEU9</accession>
<sequence length="50" mass="5467">MTRIGSAPAPVTADLEATRKLLLESPWELGAGNLGWFAWKPILRSPHPTL</sequence>
<name>A0A7W9QEU9_9ACTN</name>
<proteinExistence type="predicted"/>
<dbReference type="RefSeq" id="WP_246495557.1">
    <property type="nucleotide sequence ID" value="NZ_JACHJL010000020.1"/>
</dbReference>
<gene>
    <name evidence="1" type="ORF">FHS42_006037</name>
</gene>
<organism evidence="1 2">
    <name type="scientific">Streptomyces zagrosensis</name>
    <dbReference type="NCBI Taxonomy" id="1042984"/>
    <lineage>
        <taxon>Bacteria</taxon>
        <taxon>Bacillati</taxon>
        <taxon>Actinomycetota</taxon>
        <taxon>Actinomycetes</taxon>
        <taxon>Kitasatosporales</taxon>
        <taxon>Streptomycetaceae</taxon>
        <taxon>Streptomyces</taxon>
    </lineage>
</organism>
<dbReference type="AlphaFoldDB" id="A0A7W9QEU9"/>
<evidence type="ECO:0000313" key="2">
    <source>
        <dbReference type="Proteomes" id="UP000588098"/>
    </source>
</evidence>
<dbReference type="Proteomes" id="UP000588098">
    <property type="component" value="Unassembled WGS sequence"/>
</dbReference>
<protein>
    <submittedName>
        <fullName evidence="1">Uncharacterized protein</fullName>
    </submittedName>
</protein>